<accession>A0A8X7US55</accession>
<dbReference type="Proteomes" id="UP000886595">
    <property type="component" value="Unassembled WGS sequence"/>
</dbReference>
<sequence length="69" mass="7708">MERDENKIEQLKKEIPVKKESLVLKRGSSLGLVIFDVVNGFCTVGSGNMVSTSLQHELMNHVGYMTKGR</sequence>
<name>A0A8X7US55_BRACI</name>
<organism evidence="1 2">
    <name type="scientific">Brassica carinata</name>
    <name type="common">Ethiopian mustard</name>
    <name type="synonym">Abyssinian cabbage</name>
    <dbReference type="NCBI Taxonomy" id="52824"/>
    <lineage>
        <taxon>Eukaryota</taxon>
        <taxon>Viridiplantae</taxon>
        <taxon>Streptophyta</taxon>
        <taxon>Embryophyta</taxon>
        <taxon>Tracheophyta</taxon>
        <taxon>Spermatophyta</taxon>
        <taxon>Magnoliopsida</taxon>
        <taxon>eudicotyledons</taxon>
        <taxon>Gunneridae</taxon>
        <taxon>Pentapetalae</taxon>
        <taxon>rosids</taxon>
        <taxon>malvids</taxon>
        <taxon>Brassicales</taxon>
        <taxon>Brassicaceae</taxon>
        <taxon>Brassiceae</taxon>
        <taxon>Brassica</taxon>
    </lineage>
</organism>
<reference evidence="1 2" key="1">
    <citation type="submission" date="2020-02" db="EMBL/GenBank/DDBJ databases">
        <authorList>
            <person name="Ma Q."/>
            <person name="Huang Y."/>
            <person name="Song X."/>
            <person name="Pei D."/>
        </authorList>
    </citation>
    <scope>NUCLEOTIDE SEQUENCE [LARGE SCALE GENOMIC DNA]</scope>
    <source>
        <strain evidence="1">Sxm20200214</strain>
        <tissue evidence="1">Leaf</tissue>
    </source>
</reference>
<protein>
    <submittedName>
        <fullName evidence="1">Uncharacterized protein</fullName>
    </submittedName>
</protein>
<dbReference type="AlphaFoldDB" id="A0A8X7US55"/>
<dbReference type="EMBL" id="JAAMPC010000010">
    <property type="protein sequence ID" value="KAG2286506.1"/>
    <property type="molecule type" value="Genomic_DNA"/>
</dbReference>
<keyword evidence="2" id="KW-1185">Reference proteome</keyword>
<gene>
    <name evidence="1" type="ORF">Bca52824_046110</name>
</gene>
<evidence type="ECO:0000313" key="2">
    <source>
        <dbReference type="Proteomes" id="UP000886595"/>
    </source>
</evidence>
<dbReference type="OrthoDB" id="1751373at2759"/>
<comment type="caution">
    <text evidence="1">The sequence shown here is derived from an EMBL/GenBank/DDBJ whole genome shotgun (WGS) entry which is preliminary data.</text>
</comment>
<proteinExistence type="predicted"/>
<evidence type="ECO:0000313" key="1">
    <source>
        <dbReference type="EMBL" id="KAG2286506.1"/>
    </source>
</evidence>